<evidence type="ECO:0000259" key="2">
    <source>
        <dbReference type="Pfam" id="PF09822"/>
    </source>
</evidence>
<evidence type="ECO:0000256" key="1">
    <source>
        <dbReference type="SAM" id="Phobius"/>
    </source>
</evidence>
<dbReference type="InterPro" id="IPR019196">
    <property type="entry name" value="ABC_transp_unknown"/>
</dbReference>
<evidence type="ECO:0000313" key="4">
    <source>
        <dbReference type="Proteomes" id="UP001220610"/>
    </source>
</evidence>
<sequence>MKIIAKVTRTELRTLFYSPIAWFLMIVFLIQCGVVYFSVLEMLTKSQELHNGEVGYTGFRFSLTDYVYLGPMGLFGKVMQNLYLYVPLLTMSLISRELSSGTIKLLYSSPVKVYEIIMGKYLAMLLYSFILVMIAGIFLFAGMFHIAHPQTAMLLSAMLGLFLLLAAYSAIGLFMSCLTSYQVVAAISTFVMIGVLSYIGSVGQDIAFVRTLTYYLSISGRTQNMLAGLITTKDILYFGVIVFIFLGFSILKIRGGMESRPALVKAGRYIAVVAVALAIGWVSSLPGCIGYADVTFNRSRSLTPRVQELIADLGDEPLQVTAYANLLDRYFYLGNPRSFNQNQARWESYLRFKPTIQLNTVMYYDSVAAGNSFRIGKEDGKTLKEKAAQYAKTLDVDIREVLTPQEIRKRIDLRPENNRYVMQLTWKGRSTFLRVFDDIMVWPSETEVAAAIRRLQRAGMPRIAFVTGSLERDIDRTGDRDYKTLTNLPSFRNSLVNQGFDVLTLSLEQEAIPADISTLVLADPKLSLQPVVLEKIRAYISRGGNLLLAGEPGRQEILNPLLSELGVQLNAGMLIQESRNDGPGLVKALLDTNAAPFYTPLQKAIKDSMRLTMPGVTGLSVIPGTGFVARPLAVTAAGSTWQTSRKLDLETLVAARFDKRNSPVTVANAVPAGPGNTKDTAGTVFFSAADGDEYGPVVTVAGLTRTVNGKEQRIVVAGDADFISNKELTRNGTSNFVFSTSLFRWLSHGEFPVDTSRPEAEDKKIRLTLDELKFQRLLFVWAAPALLLIVGAVLLVRRKRK</sequence>
<keyword evidence="1" id="KW-0472">Membrane</keyword>
<keyword evidence="1" id="KW-1133">Transmembrane helix</keyword>
<feature type="transmembrane region" description="Helical" evidence="1">
    <location>
        <begin position="235"/>
        <end position="254"/>
    </location>
</feature>
<protein>
    <submittedName>
        <fullName evidence="3">Gldg family protein</fullName>
    </submittedName>
</protein>
<proteinExistence type="predicted"/>
<dbReference type="GO" id="GO:0005886">
    <property type="term" value="C:plasma membrane"/>
    <property type="evidence" value="ECO:0007669"/>
    <property type="project" value="UniProtKB-SubCell"/>
</dbReference>
<feature type="transmembrane region" description="Helical" evidence="1">
    <location>
        <begin position="152"/>
        <end position="174"/>
    </location>
</feature>
<keyword evidence="1" id="KW-0812">Transmembrane</keyword>
<reference evidence="3" key="1">
    <citation type="submission" date="2023-03" db="EMBL/GenBank/DDBJ databases">
        <title>Andean soil-derived lignocellulolytic bacterial consortium as a source of novel taxa and putative plastic-active enzymes.</title>
        <authorList>
            <person name="Diaz-Garcia L."/>
            <person name="Chuvochina M."/>
            <person name="Feuerriegel G."/>
            <person name="Bunk B."/>
            <person name="Sproer C."/>
            <person name="Streit W.R."/>
            <person name="Rodriguez L.M."/>
            <person name="Overmann J."/>
            <person name="Jimenez D.J."/>
        </authorList>
    </citation>
    <scope>NUCLEOTIDE SEQUENCE</scope>
    <source>
        <strain evidence="3">MAG 7</strain>
    </source>
</reference>
<dbReference type="Proteomes" id="UP001220610">
    <property type="component" value="Chromosome"/>
</dbReference>
<dbReference type="Pfam" id="PF12679">
    <property type="entry name" value="ABC2_membrane_2"/>
    <property type="match status" value="1"/>
</dbReference>
<feature type="transmembrane region" description="Helical" evidence="1">
    <location>
        <begin position="20"/>
        <end position="39"/>
    </location>
</feature>
<dbReference type="AlphaFoldDB" id="A0AAJ5WMT7"/>
<feature type="transmembrane region" description="Helical" evidence="1">
    <location>
        <begin position="266"/>
        <end position="292"/>
    </location>
</feature>
<name>A0AAJ5WMT7_9BACT</name>
<feature type="domain" description="ABC-type uncharacterised transport system" evidence="2">
    <location>
        <begin position="461"/>
        <end position="728"/>
    </location>
</feature>
<dbReference type="Pfam" id="PF09822">
    <property type="entry name" value="ABC_transp_aux"/>
    <property type="match status" value="1"/>
</dbReference>
<feature type="transmembrane region" description="Helical" evidence="1">
    <location>
        <begin position="181"/>
        <end position="200"/>
    </location>
</feature>
<accession>A0AAJ5WMT7</accession>
<dbReference type="EMBL" id="CP119311">
    <property type="protein sequence ID" value="WEK33541.1"/>
    <property type="molecule type" value="Genomic_DNA"/>
</dbReference>
<feature type="transmembrane region" description="Helical" evidence="1">
    <location>
        <begin position="121"/>
        <end position="146"/>
    </location>
</feature>
<feature type="transmembrane region" description="Helical" evidence="1">
    <location>
        <begin position="778"/>
        <end position="796"/>
    </location>
</feature>
<dbReference type="GO" id="GO:0140359">
    <property type="term" value="F:ABC-type transporter activity"/>
    <property type="evidence" value="ECO:0007669"/>
    <property type="project" value="InterPro"/>
</dbReference>
<evidence type="ECO:0000313" key="3">
    <source>
        <dbReference type="EMBL" id="WEK33541.1"/>
    </source>
</evidence>
<gene>
    <name evidence="3" type="ORF">P0Y53_13700</name>
</gene>
<organism evidence="3 4">
    <name type="scientific">Candidatus Pseudobacter hemicellulosilyticus</name>
    <dbReference type="NCBI Taxonomy" id="3121375"/>
    <lineage>
        <taxon>Bacteria</taxon>
        <taxon>Pseudomonadati</taxon>
        <taxon>Bacteroidota</taxon>
        <taxon>Chitinophagia</taxon>
        <taxon>Chitinophagales</taxon>
        <taxon>Chitinophagaceae</taxon>
        <taxon>Pseudobacter</taxon>
    </lineage>
</organism>